<dbReference type="Pfam" id="PF00990">
    <property type="entry name" value="GGDEF"/>
    <property type="match status" value="1"/>
</dbReference>
<keyword evidence="1" id="KW-0472">Membrane</keyword>
<proteinExistence type="predicted"/>
<evidence type="ECO:0000259" key="2">
    <source>
        <dbReference type="PROSITE" id="PS50887"/>
    </source>
</evidence>
<feature type="transmembrane region" description="Helical" evidence="1">
    <location>
        <begin position="63"/>
        <end position="81"/>
    </location>
</feature>
<feature type="transmembrane region" description="Helical" evidence="1">
    <location>
        <begin position="37"/>
        <end position="56"/>
    </location>
</feature>
<dbReference type="SUPFAM" id="SSF55073">
    <property type="entry name" value="Nucleotide cyclase"/>
    <property type="match status" value="1"/>
</dbReference>
<keyword evidence="1" id="KW-1133">Transmembrane helix</keyword>
<organism evidence="3 4">
    <name type="scientific">Halomonas icarae</name>
    <dbReference type="NCBI Taxonomy" id="2691040"/>
    <lineage>
        <taxon>Bacteria</taxon>
        <taxon>Pseudomonadati</taxon>
        <taxon>Pseudomonadota</taxon>
        <taxon>Gammaproteobacteria</taxon>
        <taxon>Oceanospirillales</taxon>
        <taxon>Halomonadaceae</taxon>
        <taxon>Halomonas</taxon>
    </lineage>
</organism>
<dbReference type="Proteomes" id="UP000448235">
    <property type="component" value="Unassembled WGS sequence"/>
</dbReference>
<accession>A0A7X4VWF0</accession>
<evidence type="ECO:0000313" key="4">
    <source>
        <dbReference type="Proteomes" id="UP000448235"/>
    </source>
</evidence>
<dbReference type="InterPro" id="IPR000160">
    <property type="entry name" value="GGDEF_dom"/>
</dbReference>
<dbReference type="InterPro" id="IPR029787">
    <property type="entry name" value="Nucleotide_cyclase"/>
</dbReference>
<feature type="transmembrane region" description="Helical" evidence="1">
    <location>
        <begin position="132"/>
        <end position="148"/>
    </location>
</feature>
<reference evidence="3 4" key="1">
    <citation type="submission" date="2019-12" db="EMBL/GenBank/DDBJ databases">
        <title>Draft genome sequencing of Halomonas icarensis D1-1.</title>
        <authorList>
            <person name="Pandiyan K."/>
            <person name="Kushwaha P."/>
            <person name="Gowdham M."/>
            <person name="Chakdar H."/>
            <person name="Singh A."/>
            <person name="Kumar M."/>
            <person name="Saxena A.K."/>
        </authorList>
    </citation>
    <scope>NUCLEOTIDE SEQUENCE [LARGE SCALE GENOMIC DNA]</scope>
    <source>
        <strain evidence="3 4">D1-1</strain>
    </source>
</reference>
<dbReference type="EMBL" id="WUTS01000001">
    <property type="protein sequence ID" value="NAW11511.1"/>
    <property type="molecule type" value="Genomic_DNA"/>
</dbReference>
<dbReference type="RefSeq" id="WP_161422297.1">
    <property type="nucleotide sequence ID" value="NZ_JARWMY010000002.1"/>
</dbReference>
<keyword evidence="1" id="KW-0812">Transmembrane</keyword>
<feature type="transmembrane region" description="Helical" evidence="1">
    <location>
        <begin position="9"/>
        <end position="31"/>
    </location>
</feature>
<keyword evidence="4" id="KW-1185">Reference proteome</keyword>
<evidence type="ECO:0000313" key="3">
    <source>
        <dbReference type="EMBL" id="NAW11511.1"/>
    </source>
</evidence>
<dbReference type="InterPro" id="IPR043128">
    <property type="entry name" value="Rev_trsase/Diguanyl_cyclase"/>
</dbReference>
<dbReference type="AlphaFoldDB" id="A0A7X4VWF0"/>
<sequence>MLTPDTPRLLACLFALGAVLLFGQALWHYLIGDYTRILLPALFAPLMLTAALMRLGEQETARLSAYLVLACSYLLVATHLPKESTPGLLWLGLPPVLTLLLLPLGQATLLNLVLAPIWLLLANLALPSPESLAYLTLVVATGLAPWGIRHQHALWLVTDPRDQECSALKAAPLLERLKSEVERADLLDQRLAVAVLHLPQLEMAGEQFGGLARQALLNTFCATVSEHSRDHDMLGRIGDADFWLVMPGTSESGALLVRQRIEEAAAIATLHDTGGVEVRGAICPLSPKQPFMELKRRLDATTRRLADG</sequence>
<dbReference type="Gene3D" id="3.30.70.270">
    <property type="match status" value="1"/>
</dbReference>
<name>A0A7X4VWF0_9GAMM</name>
<comment type="caution">
    <text evidence="3">The sequence shown here is derived from an EMBL/GenBank/DDBJ whole genome shotgun (WGS) entry which is preliminary data.</text>
</comment>
<dbReference type="PROSITE" id="PS50887">
    <property type="entry name" value="GGDEF"/>
    <property type="match status" value="1"/>
</dbReference>
<feature type="domain" description="GGDEF" evidence="2">
    <location>
        <begin position="189"/>
        <end position="308"/>
    </location>
</feature>
<evidence type="ECO:0000256" key="1">
    <source>
        <dbReference type="SAM" id="Phobius"/>
    </source>
</evidence>
<gene>
    <name evidence="3" type="ORF">GRB80_01485</name>
</gene>
<protein>
    <submittedName>
        <fullName evidence="3">Diguanylate cyclase</fullName>
    </submittedName>
</protein>
<feature type="transmembrane region" description="Helical" evidence="1">
    <location>
        <begin position="109"/>
        <end position="126"/>
    </location>
</feature>